<evidence type="ECO:0000256" key="1">
    <source>
        <dbReference type="ARBA" id="ARBA00022516"/>
    </source>
</evidence>
<gene>
    <name evidence="9" type="primary">acpS</name>
    <name evidence="9" type="ORF">HX827_03170</name>
</gene>
<organism evidence="9 10">
    <name type="scientific">Marine Group I thaumarchaeote</name>
    <dbReference type="NCBI Taxonomy" id="2511932"/>
    <lineage>
        <taxon>Archaea</taxon>
        <taxon>Nitrososphaerota</taxon>
        <taxon>Marine Group I</taxon>
    </lineage>
</organism>
<evidence type="ECO:0000259" key="8">
    <source>
        <dbReference type="Pfam" id="PF01648"/>
    </source>
</evidence>
<dbReference type="Proteomes" id="UP000534207">
    <property type="component" value="Unassembled WGS sequence"/>
</dbReference>
<evidence type="ECO:0000256" key="2">
    <source>
        <dbReference type="ARBA" id="ARBA00022679"/>
    </source>
</evidence>
<dbReference type="EC" id="2.7.8.7" evidence="9"/>
<dbReference type="NCBIfam" id="TIGR00556">
    <property type="entry name" value="pantethn_trn"/>
    <property type="match status" value="1"/>
</dbReference>
<dbReference type="HAMAP" id="MF_00101">
    <property type="entry name" value="AcpS"/>
    <property type="match status" value="1"/>
</dbReference>
<keyword evidence="3" id="KW-0479">Metal-binding</keyword>
<dbReference type="GO" id="GO:0006633">
    <property type="term" value="P:fatty acid biosynthetic process"/>
    <property type="evidence" value="ECO:0007669"/>
    <property type="project" value="UniProtKB-KW"/>
</dbReference>
<evidence type="ECO:0000256" key="6">
    <source>
        <dbReference type="ARBA" id="ARBA00023098"/>
    </source>
</evidence>
<dbReference type="InterPro" id="IPR002582">
    <property type="entry name" value="ACPS"/>
</dbReference>
<protein>
    <submittedName>
        <fullName evidence="9">Holo-ACP synthase</fullName>
        <ecNumber evidence="9">2.7.8.7</ecNumber>
    </submittedName>
</protein>
<dbReference type="InterPro" id="IPR004568">
    <property type="entry name" value="Ppantetheine-prot_Trfase_dom"/>
</dbReference>
<dbReference type="EMBL" id="JACASW010000005">
    <property type="protein sequence ID" value="NWK06325.1"/>
    <property type="molecule type" value="Genomic_DNA"/>
</dbReference>
<dbReference type="InterPro" id="IPR008278">
    <property type="entry name" value="4-PPantetheinyl_Trfase_dom"/>
</dbReference>
<dbReference type="Pfam" id="PF01648">
    <property type="entry name" value="ACPS"/>
    <property type="match status" value="1"/>
</dbReference>
<keyword evidence="4" id="KW-0276">Fatty acid metabolism</keyword>
<keyword evidence="6" id="KW-0443">Lipid metabolism</keyword>
<dbReference type="AlphaFoldDB" id="A0A7K4NTK1"/>
<dbReference type="NCBIfam" id="TIGR00516">
    <property type="entry name" value="acpS"/>
    <property type="match status" value="1"/>
</dbReference>
<evidence type="ECO:0000256" key="7">
    <source>
        <dbReference type="ARBA" id="ARBA00023160"/>
    </source>
</evidence>
<proteinExistence type="inferred from homology"/>
<comment type="caution">
    <text evidence="9">The sequence shown here is derived from an EMBL/GenBank/DDBJ whole genome shotgun (WGS) entry which is preliminary data.</text>
</comment>
<dbReference type="GO" id="GO:0000287">
    <property type="term" value="F:magnesium ion binding"/>
    <property type="evidence" value="ECO:0007669"/>
    <property type="project" value="InterPro"/>
</dbReference>
<reference evidence="9 10" key="1">
    <citation type="journal article" date="2019" name="Environ. Microbiol.">
        <title>Genomics insights into ecotype formation of ammonia-oxidizing archaea in the deep ocean.</title>
        <authorList>
            <person name="Wang Y."/>
            <person name="Huang J.M."/>
            <person name="Cui G.J."/>
            <person name="Nunoura T."/>
            <person name="Takaki Y."/>
            <person name="Li W.L."/>
            <person name="Li J."/>
            <person name="Gao Z.M."/>
            <person name="Takai K."/>
            <person name="Zhang A.Q."/>
            <person name="Stepanauskas R."/>
        </authorList>
    </citation>
    <scope>NUCLEOTIDE SEQUENCE [LARGE SCALE GENOMIC DNA]</scope>
    <source>
        <strain evidence="9 10">G13</strain>
    </source>
</reference>
<evidence type="ECO:0000313" key="9">
    <source>
        <dbReference type="EMBL" id="NWK06325.1"/>
    </source>
</evidence>
<keyword evidence="7" id="KW-0275">Fatty acid biosynthesis</keyword>
<accession>A0A7K4NTK1</accession>
<dbReference type="Gene3D" id="3.90.470.20">
    <property type="entry name" value="4'-phosphopantetheinyl transferase domain"/>
    <property type="match status" value="1"/>
</dbReference>
<keyword evidence="5" id="KW-0460">Magnesium</keyword>
<dbReference type="SUPFAM" id="SSF56214">
    <property type="entry name" value="4'-phosphopantetheinyl transferase"/>
    <property type="match status" value="1"/>
</dbReference>
<evidence type="ECO:0000256" key="4">
    <source>
        <dbReference type="ARBA" id="ARBA00022832"/>
    </source>
</evidence>
<evidence type="ECO:0000256" key="5">
    <source>
        <dbReference type="ARBA" id="ARBA00022842"/>
    </source>
</evidence>
<dbReference type="InterPro" id="IPR037143">
    <property type="entry name" value="4-PPantetheinyl_Trfase_dom_sf"/>
</dbReference>
<keyword evidence="2 9" id="KW-0808">Transferase</keyword>
<dbReference type="GO" id="GO:0008897">
    <property type="term" value="F:holo-[acyl-carrier-protein] synthase activity"/>
    <property type="evidence" value="ECO:0007669"/>
    <property type="project" value="UniProtKB-EC"/>
</dbReference>
<keyword evidence="1" id="KW-0444">Lipid biosynthesis</keyword>
<name>A0A7K4NTK1_9ARCH</name>
<evidence type="ECO:0000256" key="3">
    <source>
        <dbReference type="ARBA" id="ARBA00022723"/>
    </source>
</evidence>
<feature type="domain" description="4'-phosphopantetheinyl transferase" evidence="8">
    <location>
        <begin position="9"/>
        <end position="115"/>
    </location>
</feature>
<evidence type="ECO:0000313" key="10">
    <source>
        <dbReference type="Proteomes" id="UP000534207"/>
    </source>
</evidence>
<sequence length="124" mass="14396">MKTLIEKDGIGIDIIDVERFRKKIFKQNIKFYQKFFLESEIKYCLKFKSPYEHFAGKFALKESVIKSIHDKISFLDIQTSNSKHGPIVRLVGEKSKKYTFSCSISHEKKFAVAVVISSRIAKTK</sequence>